<name>A0A544YNL8_9ACTN</name>
<comment type="caution">
    <text evidence="8">The sequence shown here is derived from an EMBL/GenBank/DDBJ whole genome shotgun (WGS) entry which is preliminary data.</text>
</comment>
<keyword evidence="4 6" id="KW-0472">Membrane</keyword>
<gene>
    <name evidence="8" type="ORF">FLX08_24690</name>
</gene>
<accession>A0A544YNL8</accession>
<feature type="transmembrane region" description="Helical" evidence="6">
    <location>
        <begin position="64"/>
        <end position="85"/>
    </location>
</feature>
<dbReference type="GO" id="GO:0012505">
    <property type="term" value="C:endomembrane system"/>
    <property type="evidence" value="ECO:0007669"/>
    <property type="project" value="UniProtKB-SubCell"/>
</dbReference>
<dbReference type="EMBL" id="VIRM01000033">
    <property type="protein sequence ID" value="TQS18359.1"/>
    <property type="molecule type" value="Genomic_DNA"/>
</dbReference>
<feature type="compositionally biased region" description="Basic and acidic residues" evidence="5">
    <location>
        <begin position="18"/>
        <end position="30"/>
    </location>
</feature>
<feature type="transmembrane region" description="Helical" evidence="6">
    <location>
        <begin position="37"/>
        <end position="58"/>
    </location>
</feature>
<feature type="region of interest" description="Disordered" evidence="5">
    <location>
        <begin position="1"/>
        <end position="30"/>
    </location>
</feature>
<evidence type="ECO:0000256" key="1">
    <source>
        <dbReference type="ARBA" id="ARBA00004127"/>
    </source>
</evidence>
<evidence type="ECO:0000256" key="3">
    <source>
        <dbReference type="ARBA" id="ARBA00022989"/>
    </source>
</evidence>
<feature type="transmembrane region" description="Helical" evidence="6">
    <location>
        <begin position="106"/>
        <end position="128"/>
    </location>
</feature>
<evidence type="ECO:0000313" key="9">
    <source>
        <dbReference type="Proteomes" id="UP000316541"/>
    </source>
</evidence>
<keyword evidence="2 6" id="KW-0812">Transmembrane</keyword>
<dbReference type="Proteomes" id="UP000316541">
    <property type="component" value="Unassembled WGS sequence"/>
</dbReference>
<evidence type="ECO:0000259" key="7">
    <source>
        <dbReference type="Pfam" id="PF02656"/>
    </source>
</evidence>
<evidence type="ECO:0000256" key="2">
    <source>
        <dbReference type="ARBA" id="ARBA00022692"/>
    </source>
</evidence>
<sequence>MAWPGWPYWPSSSSSWNGDRRVSGEPRPGLHSERTRLAWVRTAVTMAGSGIAAAGIAVRQDLPVLAVPFAAAALAGAVLLLRTGIRHRRLERALRQGSPVDGRRDARIAWAGALAVAAAALIMVLALAL</sequence>
<feature type="domain" description="DUF202" evidence="7">
    <location>
        <begin position="27"/>
        <end position="92"/>
    </location>
</feature>
<feature type="compositionally biased region" description="Low complexity" evidence="5">
    <location>
        <begin position="1"/>
        <end position="16"/>
    </location>
</feature>
<evidence type="ECO:0000256" key="5">
    <source>
        <dbReference type="SAM" id="MobiDB-lite"/>
    </source>
</evidence>
<evidence type="ECO:0000313" key="8">
    <source>
        <dbReference type="EMBL" id="TQS18359.1"/>
    </source>
</evidence>
<evidence type="ECO:0000256" key="6">
    <source>
        <dbReference type="SAM" id="Phobius"/>
    </source>
</evidence>
<dbReference type="Pfam" id="PF02656">
    <property type="entry name" value="DUF202"/>
    <property type="match status" value="1"/>
</dbReference>
<protein>
    <submittedName>
        <fullName evidence="8">DUF202 domain-containing protein</fullName>
    </submittedName>
</protein>
<dbReference type="AlphaFoldDB" id="A0A544YNL8"/>
<keyword evidence="3 6" id="KW-1133">Transmembrane helix</keyword>
<reference evidence="8 9" key="1">
    <citation type="submission" date="2019-07" db="EMBL/GenBank/DDBJ databases">
        <title>Microbispora hainanensis DSM 45428.</title>
        <authorList>
            <person name="Thawai C."/>
        </authorList>
    </citation>
    <scope>NUCLEOTIDE SEQUENCE [LARGE SCALE GENOMIC DNA]</scope>
    <source>
        <strain evidence="8 9">DSM 45428</strain>
    </source>
</reference>
<organism evidence="8 9">
    <name type="scientific">Microbispora hainanensis</name>
    <dbReference type="NCBI Taxonomy" id="568844"/>
    <lineage>
        <taxon>Bacteria</taxon>
        <taxon>Bacillati</taxon>
        <taxon>Actinomycetota</taxon>
        <taxon>Actinomycetes</taxon>
        <taxon>Streptosporangiales</taxon>
        <taxon>Streptosporangiaceae</taxon>
        <taxon>Microbispora</taxon>
    </lineage>
</organism>
<evidence type="ECO:0000256" key="4">
    <source>
        <dbReference type="ARBA" id="ARBA00023136"/>
    </source>
</evidence>
<comment type="subcellular location">
    <subcellularLocation>
        <location evidence="1">Endomembrane system</location>
        <topology evidence="1">Multi-pass membrane protein</topology>
    </subcellularLocation>
</comment>
<dbReference type="InterPro" id="IPR003807">
    <property type="entry name" value="DUF202"/>
</dbReference>
<proteinExistence type="predicted"/>